<dbReference type="Proteomes" id="UP001162640">
    <property type="component" value="Unassembled WGS sequence"/>
</dbReference>
<evidence type="ECO:0000256" key="6">
    <source>
        <dbReference type="ARBA" id="ARBA00023002"/>
    </source>
</evidence>
<evidence type="ECO:0000256" key="4">
    <source>
        <dbReference type="ARBA" id="ARBA00012076"/>
    </source>
</evidence>
<dbReference type="FunFam" id="3.90.226.10:FF:000011">
    <property type="entry name" value="Fatty acid oxidation complex subunit alpha"/>
    <property type="match status" value="1"/>
</dbReference>
<keyword evidence="7" id="KW-0520">NAD</keyword>
<dbReference type="Gene3D" id="3.40.50.720">
    <property type="entry name" value="NAD(P)-binding Rossmann-like Domain"/>
    <property type="match status" value="1"/>
</dbReference>
<dbReference type="InterPro" id="IPR029045">
    <property type="entry name" value="ClpP/crotonase-like_dom_sf"/>
</dbReference>
<dbReference type="GO" id="GO:0004300">
    <property type="term" value="F:enoyl-CoA hydratase activity"/>
    <property type="evidence" value="ECO:0007669"/>
    <property type="project" value="UniProtKB-EC"/>
</dbReference>
<evidence type="ECO:0000256" key="5">
    <source>
        <dbReference type="ARBA" id="ARBA00022832"/>
    </source>
</evidence>
<dbReference type="SUPFAM" id="SSF48179">
    <property type="entry name" value="6-phosphogluconate dehydrogenase C-terminal domain-like"/>
    <property type="match status" value="2"/>
</dbReference>
<gene>
    <name evidence="14" type="ORF">TL16_g12613</name>
</gene>
<dbReference type="Pfam" id="PF02737">
    <property type="entry name" value="3HCDH_N"/>
    <property type="match status" value="1"/>
</dbReference>
<dbReference type="EC" id="4.2.1.17" evidence="4"/>
<dbReference type="Pfam" id="PF00725">
    <property type="entry name" value="3HCDH"/>
    <property type="match status" value="2"/>
</dbReference>
<comment type="similarity">
    <text evidence="3">In the N-terminal section; belongs to the enoyl-CoA hydratase/isomerase family.</text>
</comment>
<evidence type="ECO:0000256" key="2">
    <source>
        <dbReference type="ARBA" id="ARBA00007005"/>
    </source>
</evidence>
<dbReference type="InterPro" id="IPR050136">
    <property type="entry name" value="FA_oxidation_alpha_subunit"/>
</dbReference>
<dbReference type="GO" id="GO:0016507">
    <property type="term" value="C:mitochondrial fatty acid beta-oxidation multienzyme complex"/>
    <property type="evidence" value="ECO:0007669"/>
    <property type="project" value="TreeGrafter"/>
</dbReference>
<evidence type="ECO:0000313" key="15">
    <source>
        <dbReference type="Proteomes" id="UP001162640"/>
    </source>
</evidence>
<evidence type="ECO:0000256" key="1">
    <source>
        <dbReference type="ARBA" id="ARBA00005005"/>
    </source>
</evidence>
<dbReference type="FunFam" id="3.40.50.720:FF:000009">
    <property type="entry name" value="Fatty oxidation complex, alpha subunit"/>
    <property type="match status" value="1"/>
</dbReference>
<dbReference type="AlphaFoldDB" id="A0A9W7EWS3"/>
<feature type="domain" description="3-hydroxyacyl-CoA dehydrogenase C-terminal" evidence="12">
    <location>
        <begin position="572"/>
        <end position="668"/>
    </location>
</feature>
<proteinExistence type="inferred from homology"/>
<dbReference type="EMBL" id="BLQM01000521">
    <property type="protein sequence ID" value="GMH93377.1"/>
    <property type="molecule type" value="Genomic_DNA"/>
</dbReference>
<keyword evidence="8" id="KW-0443">Lipid metabolism</keyword>
<evidence type="ECO:0000256" key="7">
    <source>
        <dbReference type="ARBA" id="ARBA00023027"/>
    </source>
</evidence>
<evidence type="ECO:0000259" key="12">
    <source>
        <dbReference type="Pfam" id="PF00725"/>
    </source>
</evidence>
<dbReference type="SUPFAM" id="SSF51735">
    <property type="entry name" value="NAD(P)-binding Rossmann-fold domains"/>
    <property type="match status" value="1"/>
</dbReference>
<feature type="domain" description="3-hydroxyacyl-CoA dehydrogenase C-terminal" evidence="12">
    <location>
        <begin position="698"/>
        <end position="783"/>
    </location>
</feature>
<comment type="caution">
    <text evidence="14">The sequence shown here is derived from an EMBL/GenBank/DDBJ whole genome shotgun (WGS) entry which is preliminary data.</text>
</comment>
<evidence type="ECO:0000256" key="8">
    <source>
        <dbReference type="ARBA" id="ARBA00023098"/>
    </source>
</evidence>
<dbReference type="InterPro" id="IPR008927">
    <property type="entry name" value="6-PGluconate_DH-like_C_sf"/>
</dbReference>
<dbReference type="SUPFAM" id="SSF52096">
    <property type="entry name" value="ClpP/crotonase"/>
    <property type="match status" value="1"/>
</dbReference>
<accession>A0A9W7EWS3</accession>
<keyword evidence="6" id="KW-0560">Oxidoreductase</keyword>
<dbReference type="Gene3D" id="3.90.226.10">
    <property type="entry name" value="2-enoyl-CoA Hydratase, Chain A, domain 1"/>
    <property type="match status" value="1"/>
</dbReference>
<dbReference type="PANTHER" id="PTHR43612:SF3">
    <property type="entry name" value="TRIFUNCTIONAL ENZYME SUBUNIT ALPHA, MITOCHONDRIAL"/>
    <property type="match status" value="1"/>
</dbReference>
<keyword evidence="5" id="KW-0276">Fatty acid metabolism</keyword>
<dbReference type="PANTHER" id="PTHR43612">
    <property type="entry name" value="TRIFUNCTIONAL ENZYME SUBUNIT ALPHA"/>
    <property type="match status" value="1"/>
</dbReference>
<feature type="region of interest" description="Disordered" evidence="11">
    <location>
        <begin position="29"/>
        <end position="49"/>
    </location>
</feature>
<dbReference type="InterPro" id="IPR006108">
    <property type="entry name" value="3HC_DH_C"/>
</dbReference>
<dbReference type="GO" id="GO:0070403">
    <property type="term" value="F:NAD+ binding"/>
    <property type="evidence" value="ECO:0007669"/>
    <property type="project" value="InterPro"/>
</dbReference>
<dbReference type="GO" id="GO:0016509">
    <property type="term" value="F:long-chain (3S)-3-hydroxyacyl-CoA dehydrogenase (NAD+) activity"/>
    <property type="evidence" value="ECO:0007669"/>
    <property type="project" value="TreeGrafter"/>
</dbReference>
<reference evidence="15" key="1">
    <citation type="journal article" date="2023" name="Commun. Biol.">
        <title>Genome analysis of Parmales, the sister group of diatoms, reveals the evolutionary specialization of diatoms from phago-mixotrophs to photoautotrophs.</title>
        <authorList>
            <person name="Ban H."/>
            <person name="Sato S."/>
            <person name="Yoshikawa S."/>
            <person name="Yamada K."/>
            <person name="Nakamura Y."/>
            <person name="Ichinomiya M."/>
            <person name="Sato N."/>
            <person name="Blanc-Mathieu R."/>
            <person name="Endo H."/>
            <person name="Kuwata A."/>
            <person name="Ogata H."/>
        </authorList>
    </citation>
    <scope>NUCLEOTIDE SEQUENCE [LARGE SCALE GENOMIC DNA]</scope>
</reference>
<dbReference type="Gene3D" id="1.10.1040.50">
    <property type="match status" value="1"/>
</dbReference>
<dbReference type="InterPro" id="IPR001753">
    <property type="entry name" value="Enoyl-CoA_hydra/iso"/>
</dbReference>
<dbReference type="PROSITE" id="PS00067">
    <property type="entry name" value="3HCDH"/>
    <property type="match status" value="1"/>
</dbReference>
<comment type="pathway">
    <text evidence="1">Lipid metabolism; fatty acid beta-oxidation.</text>
</comment>
<evidence type="ECO:0000256" key="11">
    <source>
        <dbReference type="SAM" id="MobiDB-lite"/>
    </source>
</evidence>
<sequence length="794" mass="86517">MSNDAPISSLLSKMLRRSLRQTVNRLARTNSAAASRAVQRSVQRSVSTKKTLNVGSTGRSFSAAPAASKPDVSKFFKPVEVTDSGVAIVRLDGPKAMNTISFEFSAAAKEMWSTEIAPRSDVKSVVFISAKKDNFIAGADIQDIKNMEDKTQLLPIIEDGIEFFKDMKSKKIPMVCAINGPALGGGLEWALWCDYRVCSDSSKTKMGLPEVKLGLLPGFGGTQNLFPLVGVQGAMDMMLTGKDIRPAKAKKMGLVDLVVSEHQLEHAAIRAAEDLASGKIKVKIPRKPKSWMAWGIEDTPPGQSKMWETINKMVMKNTNGVYPAPFAIIECEGLKSNDMDARYKFEREKFAELAATNESASLIGIFDGMTSLKKHSFGEPKHETKNIAVLGAGLMGAGIAQISAEKGYRVLLKDKEDEGLAKGEAYINGNWEKKKKRKTMTMHKYNQNTANIVPLSDNTESWKQHFSQADLVIEAVFEDIDLKHRVVKEIEEVTPDHCVFATNTSAIPIADIAKASKRPEQLVGMHYFSPVPQMPLLEIIPHAGTSDLTTAAAYNVGTKQGKTCIAVKDVPGFYVNRCLGPFLVEVSALAKDGAGLELLDKAMLDFGMPVGPVTLADEVGIDVSNKVASFLSNADLGVRMTGGDISLMGEMVEKGWLGRKTGQGFYTYDGKKKTLSAEVKQYAKDFADRDLGLTEEDVQNRIVSRFVNEAVMCLQDEIIADPVNGDIGLIFGTGFAPFRGGPFRYLDTYGIDKYVAMMNGFAEKMGPQFEPCQLMKDMAASGKKFHGPNSAAGM</sequence>
<dbReference type="InterPro" id="IPR006176">
    <property type="entry name" value="3-OHacyl-CoA_DH_NAD-bd"/>
</dbReference>
<feature type="domain" description="3-hydroxyacyl-CoA dehydrogenase NAD binding" evidence="13">
    <location>
        <begin position="386"/>
        <end position="570"/>
    </location>
</feature>
<keyword evidence="10" id="KW-0511">Multifunctional enzyme</keyword>
<dbReference type="CDD" id="cd06558">
    <property type="entry name" value="crotonase-like"/>
    <property type="match status" value="1"/>
</dbReference>
<protein>
    <recommendedName>
        <fullName evidence="4">enoyl-CoA hydratase</fullName>
        <ecNumber evidence="4">4.2.1.17</ecNumber>
    </recommendedName>
</protein>
<dbReference type="InterPro" id="IPR006180">
    <property type="entry name" value="3-OHacyl-CoA_DH_CS"/>
</dbReference>
<dbReference type="Pfam" id="PF00378">
    <property type="entry name" value="ECH_1"/>
    <property type="match status" value="1"/>
</dbReference>
<evidence type="ECO:0000259" key="13">
    <source>
        <dbReference type="Pfam" id="PF02737"/>
    </source>
</evidence>
<comment type="similarity">
    <text evidence="2">In the central section; belongs to the 3-hydroxyacyl-CoA dehydrogenase family.</text>
</comment>
<name>A0A9W7EWS3_9STRA</name>
<keyword evidence="9" id="KW-0456">Lyase</keyword>
<feature type="compositionally biased region" description="Low complexity" evidence="11">
    <location>
        <begin position="31"/>
        <end position="46"/>
    </location>
</feature>
<dbReference type="InterPro" id="IPR036291">
    <property type="entry name" value="NAD(P)-bd_dom_sf"/>
</dbReference>
<organism evidence="14 15">
    <name type="scientific">Triparma laevis f. inornata</name>
    <dbReference type="NCBI Taxonomy" id="1714386"/>
    <lineage>
        <taxon>Eukaryota</taxon>
        <taxon>Sar</taxon>
        <taxon>Stramenopiles</taxon>
        <taxon>Ochrophyta</taxon>
        <taxon>Bolidophyceae</taxon>
        <taxon>Parmales</taxon>
        <taxon>Triparmaceae</taxon>
        <taxon>Triparma</taxon>
    </lineage>
</organism>
<evidence type="ECO:0000256" key="10">
    <source>
        <dbReference type="ARBA" id="ARBA00023268"/>
    </source>
</evidence>
<evidence type="ECO:0000256" key="3">
    <source>
        <dbReference type="ARBA" id="ARBA00008750"/>
    </source>
</evidence>
<evidence type="ECO:0000313" key="14">
    <source>
        <dbReference type="EMBL" id="GMH93377.1"/>
    </source>
</evidence>
<dbReference type="GO" id="GO:0006635">
    <property type="term" value="P:fatty acid beta-oxidation"/>
    <property type="evidence" value="ECO:0007669"/>
    <property type="project" value="UniProtKB-ARBA"/>
</dbReference>
<evidence type="ECO:0000256" key="9">
    <source>
        <dbReference type="ARBA" id="ARBA00023239"/>
    </source>
</evidence>